<keyword evidence="1 5" id="KW-0597">Phosphoprotein</keyword>
<dbReference type="PROSITE" id="PS50043">
    <property type="entry name" value="HTH_LUXR_2"/>
    <property type="match status" value="1"/>
</dbReference>
<feature type="domain" description="HTH luxR-type" evidence="6">
    <location>
        <begin position="150"/>
        <end position="215"/>
    </location>
</feature>
<evidence type="ECO:0000259" key="6">
    <source>
        <dbReference type="PROSITE" id="PS50043"/>
    </source>
</evidence>
<protein>
    <submittedName>
        <fullName evidence="8">Response regulator transcription factor</fullName>
    </submittedName>
</protein>
<keyword evidence="9" id="KW-1185">Reference proteome</keyword>
<feature type="modified residue" description="4-aspartylphosphate" evidence="5">
    <location>
        <position position="57"/>
    </location>
</feature>
<dbReference type="Proteomes" id="UP000642107">
    <property type="component" value="Unassembled WGS sequence"/>
</dbReference>
<dbReference type="PROSITE" id="PS50110">
    <property type="entry name" value="RESPONSE_REGULATORY"/>
    <property type="match status" value="1"/>
</dbReference>
<evidence type="ECO:0000256" key="5">
    <source>
        <dbReference type="PROSITE-ProRule" id="PRU00169"/>
    </source>
</evidence>
<dbReference type="CDD" id="cd06170">
    <property type="entry name" value="LuxR_C_like"/>
    <property type="match status" value="1"/>
</dbReference>
<comment type="caution">
    <text evidence="8">The sequence shown here is derived from an EMBL/GenBank/DDBJ whole genome shotgun (WGS) entry which is preliminary data.</text>
</comment>
<keyword evidence="2" id="KW-0805">Transcription regulation</keyword>
<reference evidence="8 9" key="1">
    <citation type="submission" date="2020-09" db="EMBL/GenBank/DDBJ databases">
        <title>Flavimobilis rhizosphaerae sp. nov., isolated from rhizosphere soil of Spartina alterniflora.</title>
        <authorList>
            <person name="Hanqin C."/>
        </authorList>
    </citation>
    <scope>NUCLEOTIDE SEQUENCE [LARGE SCALE GENOMIC DNA]</scope>
    <source>
        <strain evidence="8 9">GY 10621</strain>
    </source>
</reference>
<evidence type="ECO:0000313" key="8">
    <source>
        <dbReference type="EMBL" id="MBD9699637.1"/>
    </source>
</evidence>
<feature type="domain" description="Response regulatory" evidence="7">
    <location>
        <begin position="6"/>
        <end position="122"/>
    </location>
</feature>
<dbReference type="InterPro" id="IPR000792">
    <property type="entry name" value="Tscrpt_reg_LuxR_C"/>
</dbReference>
<sequence>MNAPVRVVLADDQTLVRAGLAALLGLAAGIEVVGEASDGREALDVVAATRPDVLLLDLRMPVLDGLGTLEALAGAEHRPAVLVLTTFDDDDLVVAALRAGARGYLLKDVTLDEVVEGVLTLARGDRLVQPAVTARVLDRLAAAPLAERVPAGPAVSMTPRETEVLRLLAAGWSNREIGRGLHLAEGTVKNHVSAIMLKLGVRDRTRAVVRALDLGLVGR</sequence>
<evidence type="ECO:0000256" key="4">
    <source>
        <dbReference type="ARBA" id="ARBA00023163"/>
    </source>
</evidence>
<dbReference type="EMBL" id="JACZDF010000004">
    <property type="protein sequence ID" value="MBD9699637.1"/>
    <property type="molecule type" value="Genomic_DNA"/>
</dbReference>
<evidence type="ECO:0000256" key="2">
    <source>
        <dbReference type="ARBA" id="ARBA00023015"/>
    </source>
</evidence>
<evidence type="ECO:0000313" key="9">
    <source>
        <dbReference type="Proteomes" id="UP000642107"/>
    </source>
</evidence>
<dbReference type="InterPro" id="IPR011006">
    <property type="entry name" value="CheY-like_superfamily"/>
</dbReference>
<evidence type="ECO:0000256" key="3">
    <source>
        <dbReference type="ARBA" id="ARBA00023125"/>
    </source>
</evidence>
<organism evidence="8 9">
    <name type="scientific">Flavimobilis rhizosphaerae</name>
    <dbReference type="NCBI Taxonomy" id="2775421"/>
    <lineage>
        <taxon>Bacteria</taxon>
        <taxon>Bacillati</taxon>
        <taxon>Actinomycetota</taxon>
        <taxon>Actinomycetes</taxon>
        <taxon>Micrococcales</taxon>
        <taxon>Jonesiaceae</taxon>
        <taxon>Flavimobilis</taxon>
    </lineage>
</organism>
<dbReference type="PANTHER" id="PTHR43214">
    <property type="entry name" value="TWO-COMPONENT RESPONSE REGULATOR"/>
    <property type="match status" value="1"/>
</dbReference>
<dbReference type="PRINTS" id="PR00038">
    <property type="entry name" value="HTHLUXR"/>
</dbReference>
<dbReference type="Pfam" id="PF00072">
    <property type="entry name" value="Response_reg"/>
    <property type="match status" value="1"/>
</dbReference>
<dbReference type="InterPro" id="IPR039420">
    <property type="entry name" value="WalR-like"/>
</dbReference>
<dbReference type="SMART" id="SM00421">
    <property type="entry name" value="HTH_LUXR"/>
    <property type="match status" value="1"/>
</dbReference>
<gene>
    <name evidence="8" type="ORF">IGS67_09070</name>
</gene>
<proteinExistence type="predicted"/>
<dbReference type="PANTHER" id="PTHR43214:SF24">
    <property type="entry name" value="TRANSCRIPTIONAL REGULATORY PROTEIN NARL-RELATED"/>
    <property type="match status" value="1"/>
</dbReference>
<dbReference type="Pfam" id="PF00196">
    <property type="entry name" value="GerE"/>
    <property type="match status" value="1"/>
</dbReference>
<dbReference type="InterPro" id="IPR001789">
    <property type="entry name" value="Sig_transdc_resp-reg_receiver"/>
</dbReference>
<dbReference type="CDD" id="cd17535">
    <property type="entry name" value="REC_NarL-like"/>
    <property type="match status" value="1"/>
</dbReference>
<name>A0ABR9DR80_9MICO</name>
<dbReference type="PROSITE" id="PS00622">
    <property type="entry name" value="HTH_LUXR_1"/>
    <property type="match status" value="1"/>
</dbReference>
<evidence type="ECO:0000256" key="1">
    <source>
        <dbReference type="ARBA" id="ARBA00022553"/>
    </source>
</evidence>
<dbReference type="SMART" id="SM00448">
    <property type="entry name" value="REC"/>
    <property type="match status" value="1"/>
</dbReference>
<dbReference type="SUPFAM" id="SSF46894">
    <property type="entry name" value="C-terminal effector domain of the bipartite response regulators"/>
    <property type="match status" value="1"/>
</dbReference>
<evidence type="ECO:0000259" key="7">
    <source>
        <dbReference type="PROSITE" id="PS50110"/>
    </source>
</evidence>
<dbReference type="InterPro" id="IPR058245">
    <property type="entry name" value="NreC/VraR/RcsB-like_REC"/>
</dbReference>
<keyword evidence="3" id="KW-0238">DNA-binding</keyword>
<dbReference type="Gene3D" id="3.40.50.2300">
    <property type="match status" value="1"/>
</dbReference>
<dbReference type="InterPro" id="IPR016032">
    <property type="entry name" value="Sig_transdc_resp-reg_C-effctor"/>
</dbReference>
<dbReference type="SUPFAM" id="SSF52172">
    <property type="entry name" value="CheY-like"/>
    <property type="match status" value="1"/>
</dbReference>
<keyword evidence="4" id="KW-0804">Transcription</keyword>
<dbReference type="RefSeq" id="WP_192279874.1">
    <property type="nucleotide sequence ID" value="NZ_JACZDF010000004.1"/>
</dbReference>
<accession>A0ABR9DR80</accession>